<sequence length="349" mass="40095">MNLSKPYLTTRSLQPENQETPIQFIKNNIISERLFFRRNHFSYPNLTYSSYWLPVNGHVRNPQLFSLQNIMSLPSKALTVVLECAGNKRSFFEPKVFGEQWEKGAISQGVWKGVPLKTLLQLAHIKEGALEVVVEGYDVGKRTDTDKVYSYARSLPIEKALHEDTLVAYEYNGGPIPFKHGFPLRLIVPQWYGMASVKWVKQITIVNRAFSGPFQTVDYVYYPKKDSDEGATPVTTMRVNSSIKKPLDREILTTGVHEINGIAWTGKGLIVKVEISTDSGQTWTEVKLRNKDQYSWIDWSYDWEVAEKGEYTILSKATDSHGRVQRKEPYWNRKGYGYNGIDRIKVKVE</sequence>
<comment type="cofactor">
    <cofactor evidence="1">
        <name>Mo-molybdopterin</name>
        <dbReference type="ChEBI" id="CHEBI:71302"/>
    </cofactor>
</comment>
<proteinExistence type="predicted"/>
<dbReference type="AlphaFoldDB" id="A0A223KMY6"/>
<dbReference type="InterPro" id="IPR014756">
    <property type="entry name" value="Ig_E-set"/>
</dbReference>
<dbReference type="GO" id="GO:0030151">
    <property type="term" value="F:molybdenum ion binding"/>
    <property type="evidence" value="ECO:0007669"/>
    <property type="project" value="InterPro"/>
</dbReference>
<feature type="domain" description="Moybdenum cofactor oxidoreductase dimerisation" evidence="6">
    <location>
        <begin position="234"/>
        <end position="348"/>
    </location>
</feature>
<name>A0A223KMY6_9BACI</name>
<dbReference type="STRING" id="1314751.GCA_001591425_00652"/>
<evidence type="ECO:0000313" key="8">
    <source>
        <dbReference type="Proteomes" id="UP000215224"/>
    </source>
</evidence>
<evidence type="ECO:0000259" key="5">
    <source>
        <dbReference type="Pfam" id="PF00174"/>
    </source>
</evidence>
<dbReference type="InterPro" id="IPR036374">
    <property type="entry name" value="OxRdtase_Mopterin-bd_sf"/>
</dbReference>
<dbReference type="SUPFAM" id="SSF56524">
    <property type="entry name" value="Oxidoreductase molybdopterin-binding domain"/>
    <property type="match status" value="1"/>
</dbReference>
<dbReference type="EMBL" id="CP018866">
    <property type="protein sequence ID" value="AST90757.1"/>
    <property type="molecule type" value="Genomic_DNA"/>
</dbReference>
<dbReference type="Pfam" id="PF03404">
    <property type="entry name" value="Mo-co_dimer"/>
    <property type="match status" value="1"/>
</dbReference>
<evidence type="ECO:0000256" key="3">
    <source>
        <dbReference type="ARBA" id="ARBA00022723"/>
    </source>
</evidence>
<dbReference type="KEGG" id="bcoh:BC6307_05395"/>
<dbReference type="CDD" id="cd02110">
    <property type="entry name" value="SO_family_Moco_dimer"/>
    <property type="match status" value="1"/>
</dbReference>
<dbReference type="GO" id="GO:0008482">
    <property type="term" value="F:sulfite oxidase activity"/>
    <property type="evidence" value="ECO:0007669"/>
    <property type="project" value="TreeGrafter"/>
</dbReference>
<reference evidence="7 8" key="1">
    <citation type="submission" date="2016-12" db="EMBL/GenBank/DDBJ databases">
        <title>The whole genome sequencing and assembly of Bacillus cohnii DSM 6307T strain.</title>
        <authorList>
            <person name="Lee Y.-J."/>
            <person name="Yi H."/>
            <person name="Bahn Y.-S."/>
            <person name="Kim J.F."/>
            <person name="Lee D.-W."/>
        </authorList>
    </citation>
    <scope>NUCLEOTIDE SEQUENCE [LARGE SCALE GENOMIC DNA]</scope>
    <source>
        <strain evidence="7 8">DSM 6307</strain>
    </source>
</reference>
<dbReference type="PRINTS" id="PR00407">
    <property type="entry name" value="EUMOPTERIN"/>
</dbReference>
<feature type="domain" description="Oxidoreductase molybdopterin-binding" evidence="5">
    <location>
        <begin position="40"/>
        <end position="212"/>
    </location>
</feature>
<dbReference type="GO" id="GO:0020037">
    <property type="term" value="F:heme binding"/>
    <property type="evidence" value="ECO:0007669"/>
    <property type="project" value="TreeGrafter"/>
</dbReference>
<organism evidence="7 8">
    <name type="scientific">Sutcliffiella cohnii</name>
    <dbReference type="NCBI Taxonomy" id="33932"/>
    <lineage>
        <taxon>Bacteria</taxon>
        <taxon>Bacillati</taxon>
        <taxon>Bacillota</taxon>
        <taxon>Bacilli</taxon>
        <taxon>Bacillales</taxon>
        <taxon>Bacillaceae</taxon>
        <taxon>Sutcliffiella</taxon>
    </lineage>
</organism>
<gene>
    <name evidence="7" type="ORF">BC6307_05395</name>
</gene>
<dbReference type="PANTHER" id="PTHR19372:SF7">
    <property type="entry name" value="SULFITE OXIDASE, MITOCHONDRIAL"/>
    <property type="match status" value="1"/>
</dbReference>
<keyword evidence="4" id="KW-0560">Oxidoreductase</keyword>
<evidence type="ECO:0000256" key="4">
    <source>
        <dbReference type="ARBA" id="ARBA00023002"/>
    </source>
</evidence>
<keyword evidence="8" id="KW-1185">Reference proteome</keyword>
<keyword evidence="2" id="KW-0500">Molybdenum</keyword>
<dbReference type="GO" id="GO:0006790">
    <property type="term" value="P:sulfur compound metabolic process"/>
    <property type="evidence" value="ECO:0007669"/>
    <property type="project" value="TreeGrafter"/>
</dbReference>
<keyword evidence="3" id="KW-0479">Metal-binding</keyword>
<dbReference type="InterPro" id="IPR000572">
    <property type="entry name" value="OxRdtase_Mopterin-bd_dom"/>
</dbReference>
<accession>A0A223KMY6</accession>
<dbReference type="PANTHER" id="PTHR19372">
    <property type="entry name" value="SULFITE REDUCTASE"/>
    <property type="match status" value="1"/>
</dbReference>
<protein>
    <submittedName>
        <fullName evidence="7">Sulfite oxidase</fullName>
    </submittedName>
</protein>
<dbReference type="Proteomes" id="UP000215224">
    <property type="component" value="Chromosome"/>
</dbReference>
<evidence type="ECO:0000313" key="7">
    <source>
        <dbReference type="EMBL" id="AST90757.1"/>
    </source>
</evidence>
<dbReference type="Gene3D" id="2.60.40.650">
    <property type="match status" value="1"/>
</dbReference>
<dbReference type="RefSeq" id="WP_066412016.1">
    <property type="nucleotide sequence ID" value="NZ_CP018866.1"/>
</dbReference>
<evidence type="ECO:0000256" key="2">
    <source>
        <dbReference type="ARBA" id="ARBA00022505"/>
    </source>
</evidence>
<dbReference type="InterPro" id="IPR005066">
    <property type="entry name" value="MoCF_OxRdtse_dimer"/>
</dbReference>
<evidence type="ECO:0000256" key="1">
    <source>
        <dbReference type="ARBA" id="ARBA00001924"/>
    </source>
</evidence>
<dbReference type="Gene3D" id="3.90.420.10">
    <property type="entry name" value="Oxidoreductase, molybdopterin-binding domain"/>
    <property type="match status" value="1"/>
</dbReference>
<evidence type="ECO:0000259" key="6">
    <source>
        <dbReference type="Pfam" id="PF03404"/>
    </source>
</evidence>
<dbReference type="SUPFAM" id="SSF81296">
    <property type="entry name" value="E set domains"/>
    <property type="match status" value="1"/>
</dbReference>
<dbReference type="GO" id="GO:0043546">
    <property type="term" value="F:molybdopterin cofactor binding"/>
    <property type="evidence" value="ECO:0007669"/>
    <property type="project" value="TreeGrafter"/>
</dbReference>
<dbReference type="InterPro" id="IPR008335">
    <property type="entry name" value="Mopterin_OxRdtase_euk"/>
</dbReference>
<dbReference type="Pfam" id="PF00174">
    <property type="entry name" value="Oxidored_molyb"/>
    <property type="match status" value="1"/>
</dbReference>